<dbReference type="Proteomes" id="UP000255082">
    <property type="component" value="Unassembled WGS sequence"/>
</dbReference>
<organism evidence="3 4">
    <name type="scientific">Nocardia africana</name>
    <dbReference type="NCBI Taxonomy" id="134964"/>
    <lineage>
        <taxon>Bacteria</taxon>
        <taxon>Bacillati</taxon>
        <taxon>Actinomycetota</taxon>
        <taxon>Actinomycetes</taxon>
        <taxon>Mycobacteriales</taxon>
        <taxon>Nocardiaceae</taxon>
        <taxon>Nocardia</taxon>
    </lineage>
</organism>
<evidence type="ECO:0000313" key="4">
    <source>
        <dbReference type="Proteomes" id="UP000255082"/>
    </source>
</evidence>
<dbReference type="GO" id="GO:0005737">
    <property type="term" value="C:cytoplasm"/>
    <property type="evidence" value="ECO:0007669"/>
    <property type="project" value="TreeGrafter"/>
</dbReference>
<accession>A0A378WUV7</accession>
<dbReference type="SUPFAM" id="SSF51556">
    <property type="entry name" value="Metallo-dependent hydrolases"/>
    <property type="match status" value="1"/>
</dbReference>
<proteinExistence type="predicted"/>
<keyword evidence="3" id="KW-0378">Hydrolase</keyword>
<dbReference type="PANTHER" id="PTHR21240">
    <property type="entry name" value="2-AMINO-3-CARBOXYLMUCONATE-6-SEMIALDEHYDE DECARBOXYLASE"/>
    <property type="match status" value="1"/>
</dbReference>
<feature type="domain" description="Amidohydrolase-related" evidence="2">
    <location>
        <begin position="32"/>
        <end position="302"/>
    </location>
</feature>
<evidence type="ECO:0000313" key="3">
    <source>
        <dbReference type="EMBL" id="SUA45008.1"/>
    </source>
</evidence>
<reference evidence="3 4" key="1">
    <citation type="submission" date="2018-06" db="EMBL/GenBank/DDBJ databases">
        <authorList>
            <consortium name="Pathogen Informatics"/>
            <person name="Doyle S."/>
        </authorList>
    </citation>
    <scope>NUCLEOTIDE SEQUENCE [LARGE SCALE GENOMIC DNA]</scope>
    <source>
        <strain evidence="3 4">NCTC13184</strain>
    </source>
</reference>
<dbReference type="EMBL" id="UGRU01000001">
    <property type="protein sequence ID" value="SUA45008.1"/>
    <property type="molecule type" value="Genomic_DNA"/>
</dbReference>
<keyword evidence="1" id="KW-0456">Lyase</keyword>
<dbReference type="InterPro" id="IPR032466">
    <property type="entry name" value="Metal_Hydrolase"/>
</dbReference>
<dbReference type="GO" id="GO:0016831">
    <property type="term" value="F:carboxy-lyase activity"/>
    <property type="evidence" value="ECO:0007669"/>
    <property type="project" value="InterPro"/>
</dbReference>
<dbReference type="PANTHER" id="PTHR21240:SF28">
    <property type="entry name" value="ISO-OROTATE DECARBOXYLASE (EUROFUNG)"/>
    <property type="match status" value="1"/>
</dbReference>
<dbReference type="GO" id="GO:0016787">
    <property type="term" value="F:hydrolase activity"/>
    <property type="evidence" value="ECO:0007669"/>
    <property type="project" value="UniProtKB-KW"/>
</dbReference>
<name>A0A378WUV7_9NOCA</name>
<protein>
    <submittedName>
        <fullName evidence="3">Predicted metal-dependent hydrolase of the TIM-barrel fold</fullName>
    </submittedName>
</protein>
<sequence length="316" mass="34645">MMCDDVQDRAESVDEAAAVVAFHRSLGLPGLIDVHTHFMPKSVMDKVWQYFDNQGPLVGRPWPITYRDDEAARVDRLRRFGVRAFTSLIYPHRPEMAAWLNQWAAEFAAHTPDCLHTATLYPEPTVGDYVGDALAAGAQVFKAHVQVGGYDPADQLLDPAWSAIADAGVPVVIHCGSSPTATAYTGPEPIARLLSRHPRLQLIIAHMGMGQYREFFDLAARFPTIRFDTAVAFTDHADSFAPFSAVDLPRLADLGDRILFGSDYPSIPYTYAEGLAGLAALDLGADWLRRVCYQNAADLFGLGDDRLLVRLGAASV</sequence>
<dbReference type="CDD" id="cd01292">
    <property type="entry name" value="metallo-dependent_hydrolases"/>
    <property type="match status" value="1"/>
</dbReference>
<dbReference type="InterPro" id="IPR032465">
    <property type="entry name" value="ACMSD"/>
</dbReference>
<gene>
    <name evidence="3" type="ORF">NCTC13184_03530</name>
</gene>
<dbReference type="AlphaFoldDB" id="A0A378WUV7"/>
<dbReference type="InterPro" id="IPR006680">
    <property type="entry name" value="Amidohydro-rel"/>
</dbReference>
<dbReference type="Gene3D" id="3.20.20.140">
    <property type="entry name" value="Metal-dependent hydrolases"/>
    <property type="match status" value="1"/>
</dbReference>
<dbReference type="Pfam" id="PF04909">
    <property type="entry name" value="Amidohydro_2"/>
    <property type="match status" value="1"/>
</dbReference>
<evidence type="ECO:0000256" key="1">
    <source>
        <dbReference type="ARBA" id="ARBA00023239"/>
    </source>
</evidence>
<dbReference type="GO" id="GO:0019748">
    <property type="term" value="P:secondary metabolic process"/>
    <property type="evidence" value="ECO:0007669"/>
    <property type="project" value="TreeGrafter"/>
</dbReference>
<evidence type="ECO:0000259" key="2">
    <source>
        <dbReference type="Pfam" id="PF04909"/>
    </source>
</evidence>